<organism evidence="1 2">
    <name type="scientific">Ascobolus immersus RN42</name>
    <dbReference type="NCBI Taxonomy" id="1160509"/>
    <lineage>
        <taxon>Eukaryota</taxon>
        <taxon>Fungi</taxon>
        <taxon>Dikarya</taxon>
        <taxon>Ascomycota</taxon>
        <taxon>Pezizomycotina</taxon>
        <taxon>Pezizomycetes</taxon>
        <taxon>Pezizales</taxon>
        <taxon>Ascobolaceae</taxon>
        <taxon>Ascobolus</taxon>
    </lineage>
</organism>
<gene>
    <name evidence="1" type="ORF">BJ508DRAFT_337048</name>
</gene>
<sequence length="216" mass="25167">MNNGDFEIVEGQKVVLPQGAEESTYWKYVQFLRSPQAPQPTPHLCAHYYQFDIIFGKEKIQYNKFHEELLDRFQVHYGAFGGGDREFTNAMTIRFLREVGNCGGDRNDFCAKFLVRLIEKFQRHGKKLRQAGELRPDPISNNIANPNIERLVSPQYKVINRCLSFIQSIESDKEHAPYALDMIMLCLRAKFRSFDKRVSETSIEALTNKFDGQYRE</sequence>
<feature type="non-terminal residue" evidence="1">
    <location>
        <position position="216"/>
    </location>
</feature>
<proteinExistence type="predicted"/>
<protein>
    <submittedName>
        <fullName evidence="1">Uncharacterized protein</fullName>
    </submittedName>
</protein>
<reference evidence="1 2" key="1">
    <citation type="journal article" date="2018" name="Nat. Ecol. Evol.">
        <title>Pezizomycetes genomes reveal the molecular basis of ectomycorrhizal truffle lifestyle.</title>
        <authorList>
            <person name="Murat C."/>
            <person name="Payen T."/>
            <person name="Noel B."/>
            <person name="Kuo A."/>
            <person name="Morin E."/>
            <person name="Chen J."/>
            <person name="Kohler A."/>
            <person name="Krizsan K."/>
            <person name="Balestrini R."/>
            <person name="Da Silva C."/>
            <person name="Montanini B."/>
            <person name="Hainaut M."/>
            <person name="Levati E."/>
            <person name="Barry K.W."/>
            <person name="Belfiori B."/>
            <person name="Cichocki N."/>
            <person name="Clum A."/>
            <person name="Dockter R.B."/>
            <person name="Fauchery L."/>
            <person name="Guy J."/>
            <person name="Iotti M."/>
            <person name="Le Tacon F."/>
            <person name="Lindquist E.A."/>
            <person name="Lipzen A."/>
            <person name="Malagnac F."/>
            <person name="Mello A."/>
            <person name="Molinier V."/>
            <person name="Miyauchi S."/>
            <person name="Poulain J."/>
            <person name="Riccioni C."/>
            <person name="Rubini A."/>
            <person name="Sitrit Y."/>
            <person name="Splivallo R."/>
            <person name="Traeger S."/>
            <person name="Wang M."/>
            <person name="Zifcakova L."/>
            <person name="Wipf D."/>
            <person name="Zambonelli A."/>
            <person name="Paolocci F."/>
            <person name="Nowrousian M."/>
            <person name="Ottonello S."/>
            <person name="Baldrian P."/>
            <person name="Spatafora J.W."/>
            <person name="Henrissat B."/>
            <person name="Nagy L.G."/>
            <person name="Aury J.M."/>
            <person name="Wincker P."/>
            <person name="Grigoriev I.V."/>
            <person name="Bonfante P."/>
            <person name="Martin F.M."/>
        </authorList>
    </citation>
    <scope>NUCLEOTIDE SEQUENCE [LARGE SCALE GENOMIC DNA]</scope>
    <source>
        <strain evidence="1 2">RN42</strain>
    </source>
</reference>
<evidence type="ECO:0000313" key="1">
    <source>
        <dbReference type="EMBL" id="RPA70574.1"/>
    </source>
</evidence>
<dbReference type="Proteomes" id="UP000275078">
    <property type="component" value="Unassembled WGS sequence"/>
</dbReference>
<accession>A0A3N4HLM2</accession>
<name>A0A3N4HLM2_ASCIM</name>
<dbReference type="AlphaFoldDB" id="A0A3N4HLM2"/>
<dbReference type="EMBL" id="ML120243">
    <property type="protein sequence ID" value="RPA70574.1"/>
    <property type="molecule type" value="Genomic_DNA"/>
</dbReference>
<keyword evidence="2" id="KW-1185">Reference proteome</keyword>
<evidence type="ECO:0000313" key="2">
    <source>
        <dbReference type="Proteomes" id="UP000275078"/>
    </source>
</evidence>